<protein>
    <recommendedName>
        <fullName evidence="4">RHS repeat-associated core domain-containing protein</fullName>
    </recommendedName>
</protein>
<sequence>MTPTATWSLRLQVVVPQDGYVSAYVGNESNVDVFFDDVTIEHRQGLQVQETQYDPTGLELAGLTRETPGLKPLNQYRWNGKEFQADLGLNWTQLDWRMFDAQIDRLPGVDPEVEKGQETMSPYAFSYDNAVRFNDPNGRCPTCPDAGTMQTAWQEGVAAGEATGVPAAALPVAILVTAGVLIGSVWDQLPSLPSLEPGVVTQTATMGGSNYYLPQGSKGYPSAKDANGRVDARPARRVGEGSNKGKLGKKETRDQVKEIADDLESSGHTITGGGGRRPEERIPGPKGKNKGSSYPDITATKDGKTVRVNTYDSNKNGMPDKREAANAIRIGEQKPNDDLLLIPKRK</sequence>
<accession>A0A927BDN2</accession>
<gene>
    <name evidence="2" type="ORF">IC235_11250</name>
</gene>
<feature type="region of interest" description="Disordered" evidence="1">
    <location>
        <begin position="216"/>
        <end position="299"/>
    </location>
</feature>
<feature type="compositionally biased region" description="Basic and acidic residues" evidence="1">
    <location>
        <begin position="226"/>
        <end position="239"/>
    </location>
</feature>
<proteinExistence type="predicted"/>
<comment type="caution">
    <text evidence="2">The sequence shown here is derived from an EMBL/GenBank/DDBJ whole genome shotgun (WGS) entry which is preliminary data.</text>
</comment>
<dbReference type="AlphaFoldDB" id="A0A927BDN2"/>
<feature type="compositionally biased region" description="Basic and acidic residues" evidence="1">
    <location>
        <begin position="248"/>
        <end position="260"/>
    </location>
</feature>
<dbReference type="Gene3D" id="2.180.10.10">
    <property type="entry name" value="RHS repeat-associated core"/>
    <property type="match status" value="1"/>
</dbReference>
<organism evidence="2 3">
    <name type="scientific">Hymenobacter montanus</name>
    <dbReference type="NCBI Taxonomy" id="2771359"/>
    <lineage>
        <taxon>Bacteria</taxon>
        <taxon>Pseudomonadati</taxon>
        <taxon>Bacteroidota</taxon>
        <taxon>Cytophagia</taxon>
        <taxon>Cytophagales</taxon>
        <taxon>Hymenobacteraceae</taxon>
        <taxon>Hymenobacter</taxon>
    </lineage>
</organism>
<evidence type="ECO:0008006" key="4">
    <source>
        <dbReference type="Google" id="ProtNLM"/>
    </source>
</evidence>
<keyword evidence="3" id="KW-1185">Reference proteome</keyword>
<name>A0A927BDN2_9BACT</name>
<evidence type="ECO:0000256" key="1">
    <source>
        <dbReference type="SAM" id="MobiDB-lite"/>
    </source>
</evidence>
<evidence type="ECO:0000313" key="2">
    <source>
        <dbReference type="EMBL" id="MBD2768466.1"/>
    </source>
</evidence>
<dbReference type="EMBL" id="JACXAD010000011">
    <property type="protein sequence ID" value="MBD2768466.1"/>
    <property type="molecule type" value="Genomic_DNA"/>
</dbReference>
<reference evidence="2" key="1">
    <citation type="submission" date="2020-09" db="EMBL/GenBank/DDBJ databases">
        <authorList>
            <person name="Kim M.K."/>
        </authorList>
    </citation>
    <scope>NUCLEOTIDE SEQUENCE</scope>
    <source>
        <strain evidence="2">BT664</strain>
    </source>
</reference>
<dbReference type="Proteomes" id="UP000612233">
    <property type="component" value="Unassembled WGS sequence"/>
</dbReference>
<evidence type="ECO:0000313" key="3">
    <source>
        <dbReference type="Proteomes" id="UP000612233"/>
    </source>
</evidence>
<dbReference type="RefSeq" id="WP_191005281.1">
    <property type="nucleotide sequence ID" value="NZ_JACXAD010000011.1"/>
</dbReference>